<gene>
    <name evidence="2" type="ORF">QPL79_05530</name>
</gene>
<dbReference type="AlphaFoldDB" id="A0ABD4Z7Z4"/>
<dbReference type="InterPro" id="IPR052018">
    <property type="entry name" value="PHP_domain"/>
</dbReference>
<dbReference type="NCBIfam" id="NF038032">
    <property type="entry name" value="CehA_McbA_metalo"/>
    <property type="match status" value="1"/>
</dbReference>
<proteinExistence type="predicted"/>
<dbReference type="EMBL" id="JASNVW010000003">
    <property type="protein sequence ID" value="MDK6028819.1"/>
    <property type="molecule type" value="Genomic_DNA"/>
</dbReference>
<feature type="domain" description="Polymerase/histidinol phosphatase N-terminal" evidence="1">
    <location>
        <begin position="176"/>
        <end position="241"/>
    </location>
</feature>
<dbReference type="InterPro" id="IPR003141">
    <property type="entry name" value="Pol/His_phosphatase_N"/>
</dbReference>
<keyword evidence="3" id="KW-1185">Reference proteome</keyword>
<dbReference type="PANTHER" id="PTHR42924">
    <property type="entry name" value="EXONUCLEASE"/>
    <property type="match status" value="1"/>
</dbReference>
<dbReference type="SMART" id="SM00481">
    <property type="entry name" value="POLIIIAc"/>
    <property type="match status" value="1"/>
</dbReference>
<accession>A0ABD4Z7Z4</accession>
<comment type="caution">
    <text evidence="2">The sequence shown here is derived from an EMBL/GenBank/DDBJ whole genome shotgun (WGS) entry which is preliminary data.</text>
</comment>
<evidence type="ECO:0000313" key="2">
    <source>
        <dbReference type="EMBL" id="MDK6028819.1"/>
    </source>
</evidence>
<evidence type="ECO:0000313" key="3">
    <source>
        <dbReference type="Proteomes" id="UP001529235"/>
    </source>
</evidence>
<dbReference type="Proteomes" id="UP001529235">
    <property type="component" value="Unassembled WGS sequence"/>
</dbReference>
<dbReference type="Gene3D" id="3.20.20.140">
    <property type="entry name" value="Metal-dependent hydrolases"/>
    <property type="match status" value="1"/>
</dbReference>
<dbReference type="PANTHER" id="PTHR42924:SF3">
    <property type="entry name" value="POLYMERASE_HISTIDINOL PHOSPHATASE N-TERMINAL DOMAIN-CONTAINING PROTEIN"/>
    <property type="match status" value="1"/>
</dbReference>
<evidence type="ECO:0000259" key="1">
    <source>
        <dbReference type="SMART" id="SM00481"/>
    </source>
</evidence>
<dbReference type="InterPro" id="IPR016195">
    <property type="entry name" value="Pol/histidinol_Pase-like"/>
</dbReference>
<organism evidence="2 3">
    <name type="scientific">Ignisphaera cupida</name>
    <dbReference type="NCBI Taxonomy" id="3050454"/>
    <lineage>
        <taxon>Archaea</taxon>
        <taxon>Thermoproteota</taxon>
        <taxon>Thermoprotei</taxon>
        <taxon>Desulfurococcales</taxon>
        <taxon>Desulfurococcaceae</taxon>
        <taxon>Ignisphaera</taxon>
    </lineage>
</organism>
<dbReference type="RefSeq" id="WP_285273805.1">
    <property type="nucleotide sequence ID" value="NZ_JASNVW010000003.1"/>
</dbReference>
<dbReference type="SUPFAM" id="SSF89550">
    <property type="entry name" value="PHP domain-like"/>
    <property type="match status" value="1"/>
</dbReference>
<reference evidence="2 3" key="1">
    <citation type="submission" date="2023-05" db="EMBL/GenBank/DDBJ databases">
        <title>A new hyperthermophilic archaea 'Ignisphaera cupida' sp. nov. and description of the family 'Ignisphaeraceae' fam. nov.</title>
        <authorList>
            <person name="Podosokorskaya O.A."/>
            <person name="Elcheninov A.G."/>
            <person name="Klukina A."/>
            <person name="Merkel A.Y."/>
        </authorList>
    </citation>
    <scope>NUCLEOTIDE SEQUENCE [LARGE SCALE GENOMIC DNA]</scope>
    <source>
        <strain evidence="2 3">4213-co</strain>
    </source>
</reference>
<protein>
    <submittedName>
        <fullName evidence="2">CehA/McbA family metallohydrolase</fullName>
    </submittedName>
</protein>
<sequence>MLQKIFEYTLSGLIESGVKAYTDFVEVSFNVESDVDMIFLRLKPSCRIGFGVVDSAGVIRGWGADRRYSVYIAKTSATPGFVPGPIVKGVWKVLLRIDKSAGDCSYSLEIKGFKMLSDVTSFSDILEFLSHVARSWNLLETISKNIDVVSLIVYKYPCRDFLNTQKVSKVNGWFRGDLHTHTIHSDGRNTVCELLALARSRGLDFIALTDHNTVSQNHEAGLVEEDGNPIVIPGTEVTTFYGHINIFNIGKCPDFRIRSKEDFEKLIDEAHRNNALVSVNHPSRYMEVLCPDCPFIHKDVRGFDAIEIWNGPWYIQNSEALRWWHNILVEGHRVTAVGGSDFHGGVEGDVTQLGEPTTWVYAKKLDPQSIVDGIKRGWVYITYKPNRPVISIDFRKSGEEQVYMFGDAISVGDKRSEVIEIVARIENAKKSMLRIISSESVLRTIPVEENIFIHREAVTAFDICSEKSRGKFIRIEVGGYANPHKLVPENNDDMFAITNPVYVKCS</sequence>
<name>A0ABD4Z7Z4_9CREN</name>